<accession>I0EST5</accession>
<dbReference type="PATRIC" id="fig|1163745.3.peg.1058"/>
<dbReference type="KEGG" id="hcm:HCD_00940"/>
<gene>
    <name evidence="1" type="ordered locus">HCD_00940</name>
    <name evidence="2" type="ordered locus">HCD_05010</name>
</gene>
<protein>
    <submittedName>
        <fullName evidence="2">Uncharacterized protein</fullName>
    </submittedName>
</protein>
<proteinExistence type="predicted"/>
<dbReference type="EMBL" id="CP003481">
    <property type="protein sequence ID" value="AFI06004.1"/>
    <property type="molecule type" value="Genomic_DNA"/>
</dbReference>
<dbReference type="STRING" id="1163745.HCD_00940"/>
<dbReference type="Proteomes" id="UP000005013">
    <property type="component" value="Chromosome"/>
</dbReference>
<evidence type="ECO:0000313" key="1">
    <source>
        <dbReference type="EMBL" id="AFI05220.1"/>
    </source>
</evidence>
<dbReference type="OrthoDB" id="5326111at2"/>
<dbReference type="KEGG" id="hcm:HCD_05010"/>
<organism evidence="2 3">
    <name type="scientific">Helicobacter cetorum (strain ATCC BAA-540 / CCUG 52418 / MIT 99-5656)</name>
    <dbReference type="NCBI Taxonomy" id="1163745"/>
    <lineage>
        <taxon>Bacteria</taxon>
        <taxon>Pseudomonadati</taxon>
        <taxon>Campylobacterota</taxon>
        <taxon>Epsilonproteobacteria</taxon>
        <taxon>Campylobacterales</taxon>
        <taxon>Helicobacteraceae</taxon>
        <taxon>Helicobacter</taxon>
    </lineage>
</organism>
<dbReference type="AlphaFoldDB" id="I0EST5"/>
<dbReference type="EMBL" id="CP003481">
    <property type="protein sequence ID" value="AFI05220.1"/>
    <property type="molecule type" value="Genomic_DNA"/>
</dbReference>
<evidence type="ECO:0000313" key="3">
    <source>
        <dbReference type="Proteomes" id="UP000005013"/>
    </source>
</evidence>
<name>I0EST5_HELCM</name>
<reference evidence="2 3" key="1">
    <citation type="journal article" date="2013" name="PLoS ONE">
        <title>Sequence Divergence and Conservation in Genomes ofHelicobacter cetorum Strains from a Dolphin and a Whale.</title>
        <authorList>
            <person name="Kersulyte D."/>
            <person name="Rossi M."/>
            <person name="Berg D.E."/>
        </authorList>
    </citation>
    <scope>NUCLEOTIDE SEQUENCE [LARGE SCALE GENOMIC DNA]</scope>
    <source>
        <strain evidence="2 3">MIT 99-5656</strain>
    </source>
</reference>
<dbReference type="HOGENOM" id="CLU_126488_0_0_7"/>
<dbReference type="RefSeq" id="WP_014658748.1">
    <property type="nucleotide sequence ID" value="NC_017735.1"/>
</dbReference>
<evidence type="ECO:0000313" key="2">
    <source>
        <dbReference type="EMBL" id="AFI06004.1"/>
    </source>
</evidence>
<keyword evidence="3" id="KW-1185">Reference proteome</keyword>
<sequence length="193" mass="21990">MILENMAKYQKYLILVLEELHLLGSFRVEENNINLELNTTTYDETKKQEVTLELPTKDALMAKFKEVALKTKKQEIENEINAICKHNLLKGCSSNALGSYHNYDATLEDQSNLIALVSANIDAPYRCAELNAKGEVGIKMYKPHTKEQLKQVFNDGLRYKQGILSFYGAEKLRLAEINDLTTLESFKISELVI</sequence>